<dbReference type="Gene3D" id="3.30.1020.10">
    <property type="entry name" value="Antioxidant, Horf6, Chain A, domain2"/>
    <property type="match status" value="1"/>
</dbReference>
<sequence length="245" mass="27522">MTSKHLRIGSIAPDFEADTTEGPIKFHEWAGDSWVMFFSHPGDFTPVCTTEVADISHRAPDFKARNVKVIGISVDVLSDHYEWIGDIIDFGNLVRPTYVDFPIIADPKREIAKLYDMIDDDPAALACEDREQYTLRTVFILDPKHVIRATLLYPASVGRDFGEIIRLVDSLQTTDKYKVDTPAGWKKGDDVVIPHSLSDEEARKRFPNYKAHNPYLRTTPLTERVASETSKEDATCSGNGYAASN</sequence>
<dbReference type="InterPro" id="IPR024706">
    <property type="entry name" value="Peroxiredoxin_AhpC-typ"/>
</dbReference>
<comment type="similarity">
    <text evidence="6">Belongs to the peroxiredoxin family. Prx6 subfamily.</text>
</comment>
<feature type="region of interest" description="Disordered" evidence="9">
    <location>
        <begin position="223"/>
        <end position="245"/>
    </location>
</feature>
<dbReference type="InterPro" id="IPR036249">
    <property type="entry name" value="Thioredoxin-like_sf"/>
</dbReference>
<dbReference type="STRING" id="745531.A0A0C3NLM7"/>
<dbReference type="InterPro" id="IPR050217">
    <property type="entry name" value="Peroxiredoxin"/>
</dbReference>
<dbReference type="InterPro" id="IPR019479">
    <property type="entry name" value="Peroxiredoxin_C"/>
</dbReference>
<dbReference type="GO" id="GO:0006979">
    <property type="term" value="P:response to oxidative stress"/>
    <property type="evidence" value="ECO:0007669"/>
    <property type="project" value="TreeGrafter"/>
</dbReference>
<dbReference type="GO" id="GO:0045454">
    <property type="term" value="P:cell redox homeostasis"/>
    <property type="evidence" value="ECO:0007669"/>
    <property type="project" value="TreeGrafter"/>
</dbReference>
<feature type="compositionally biased region" description="Polar residues" evidence="9">
    <location>
        <begin position="236"/>
        <end position="245"/>
    </location>
</feature>
<keyword evidence="5 7" id="KW-0676">Redox-active center</keyword>
<comment type="similarity">
    <text evidence="1">Belongs to the peroxiredoxin family. AhpC/Prx1 subfamily.</text>
</comment>
<evidence type="ECO:0000313" key="12">
    <source>
        <dbReference type="Proteomes" id="UP000053257"/>
    </source>
</evidence>
<protein>
    <recommendedName>
        <fullName evidence="10">Thioredoxin domain-containing protein</fullName>
    </recommendedName>
</protein>
<feature type="active site" description="Cysteine sulfenic acid (-SOH) intermediate; for peroxidase activity" evidence="8">
    <location>
        <position position="48"/>
    </location>
</feature>
<evidence type="ECO:0000259" key="10">
    <source>
        <dbReference type="PROSITE" id="PS51352"/>
    </source>
</evidence>
<evidence type="ECO:0000313" key="11">
    <source>
        <dbReference type="EMBL" id="KIP05924.1"/>
    </source>
</evidence>
<feature type="compositionally biased region" description="Basic and acidic residues" evidence="9">
    <location>
        <begin position="225"/>
        <end position="234"/>
    </location>
</feature>
<feature type="domain" description="Thioredoxin" evidence="10">
    <location>
        <begin position="6"/>
        <end position="173"/>
    </location>
</feature>
<evidence type="ECO:0000256" key="2">
    <source>
        <dbReference type="ARBA" id="ARBA00022559"/>
    </source>
</evidence>
<gene>
    <name evidence="11" type="ORF">PHLGIDRAFT_91504</name>
</gene>
<dbReference type="GO" id="GO:0033554">
    <property type="term" value="P:cellular response to stress"/>
    <property type="evidence" value="ECO:0007669"/>
    <property type="project" value="TreeGrafter"/>
</dbReference>
<evidence type="ECO:0000256" key="3">
    <source>
        <dbReference type="ARBA" id="ARBA00022862"/>
    </source>
</evidence>
<dbReference type="PANTHER" id="PTHR10681">
    <property type="entry name" value="THIOREDOXIN PEROXIDASE"/>
    <property type="match status" value="1"/>
</dbReference>
<dbReference type="FunFam" id="3.40.30.10:FF:000011">
    <property type="entry name" value="Peroxiredoxin PRX1"/>
    <property type="match status" value="1"/>
</dbReference>
<dbReference type="HOGENOM" id="CLU_042529_4_2_1"/>
<dbReference type="EMBL" id="KN840530">
    <property type="protein sequence ID" value="KIP05924.1"/>
    <property type="molecule type" value="Genomic_DNA"/>
</dbReference>
<reference evidence="11 12" key="1">
    <citation type="journal article" date="2014" name="PLoS Genet.">
        <title>Analysis of the Phlebiopsis gigantea genome, transcriptome and secretome provides insight into its pioneer colonization strategies of wood.</title>
        <authorList>
            <person name="Hori C."/>
            <person name="Ishida T."/>
            <person name="Igarashi K."/>
            <person name="Samejima M."/>
            <person name="Suzuki H."/>
            <person name="Master E."/>
            <person name="Ferreira P."/>
            <person name="Ruiz-Duenas F.J."/>
            <person name="Held B."/>
            <person name="Canessa P."/>
            <person name="Larrondo L.F."/>
            <person name="Schmoll M."/>
            <person name="Druzhinina I.S."/>
            <person name="Kubicek C.P."/>
            <person name="Gaskell J.A."/>
            <person name="Kersten P."/>
            <person name="St John F."/>
            <person name="Glasner J."/>
            <person name="Sabat G."/>
            <person name="Splinter BonDurant S."/>
            <person name="Syed K."/>
            <person name="Yadav J."/>
            <person name="Mgbeahuruike A.C."/>
            <person name="Kovalchuk A."/>
            <person name="Asiegbu F.O."/>
            <person name="Lackner G."/>
            <person name="Hoffmeister D."/>
            <person name="Rencoret J."/>
            <person name="Gutierrez A."/>
            <person name="Sun H."/>
            <person name="Lindquist E."/>
            <person name="Barry K."/>
            <person name="Riley R."/>
            <person name="Grigoriev I.V."/>
            <person name="Henrissat B."/>
            <person name="Kues U."/>
            <person name="Berka R.M."/>
            <person name="Martinez A.T."/>
            <person name="Covert S.F."/>
            <person name="Blanchette R.A."/>
            <person name="Cullen D."/>
        </authorList>
    </citation>
    <scope>NUCLEOTIDE SEQUENCE [LARGE SCALE GENOMIC DNA]</scope>
    <source>
        <strain evidence="11 12">11061_1 CR5-6</strain>
    </source>
</reference>
<dbReference type="PROSITE" id="PS51352">
    <property type="entry name" value="THIOREDOXIN_2"/>
    <property type="match status" value="1"/>
</dbReference>
<dbReference type="CDD" id="cd03016">
    <property type="entry name" value="PRX_1cys"/>
    <property type="match status" value="1"/>
</dbReference>
<keyword evidence="12" id="KW-1185">Reference proteome</keyword>
<organism evidence="11 12">
    <name type="scientific">Phlebiopsis gigantea (strain 11061_1 CR5-6)</name>
    <name type="common">White-rot fungus</name>
    <name type="synonym">Peniophora gigantea</name>
    <dbReference type="NCBI Taxonomy" id="745531"/>
    <lineage>
        <taxon>Eukaryota</taxon>
        <taxon>Fungi</taxon>
        <taxon>Dikarya</taxon>
        <taxon>Basidiomycota</taxon>
        <taxon>Agaricomycotina</taxon>
        <taxon>Agaricomycetes</taxon>
        <taxon>Polyporales</taxon>
        <taxon>Phanerochaetaceae</taxon>
        <taxon>Phlebiopsis</taxon>
    </lineage>
</organism>
<dbReference type="SUPFAM" id="SSF52833">
    <property type="entry name" value="Thioredoxin-like"/>
    <property type="match status" value="1"/>
</dbReference>
<dbReference type="GO" id="GO:0008379">
    <property type="term" value="F:thioredoxin peroxidase activity"/>
    <property type="evidence" value="ECO:0007669"/>
    <property type="project" value="TreeGrafter"/>
</dbReference>
<keyword evidence="4 7" id="KW-0560">Oxidoreductase</keyword>
<dbReference type="InterPro" id="IPR045020">
    <property type="entry name" value="PRX_1cys"/>
</dbReference>
<dbReference type="GO" id="GO:0005829">
    <property type="term" value="C:cytosol"/>
    <property type="evidence" value="ECO:0007669"/>
    <property type="project" value="TreeGrafter"/>
</dbReference>
<keyword evidence="2 7" id="KW-0575">Peroxidase</keyword>
<dbReference type="AlphaFoldDB" id="A0A0C3NLM7"/>
<name>A0A0C3NLM7_PHLG1</name>
<dbReference type="OrthoDB" id="2996783at2759"/>
<dbReference type="PANTHER" id="PTHR10681:SF128">
    <property type="entry name" value="THIOREDOXIN-DEPENDENT PEROXIDE REDUCTASE, MITOCHONDRIAL"/>
    <property type="match status" value="1"/>
</dbReference>
<dbReference type="GO" id="GO:0042744">
    <property type="term" value="P:hydrogen peroxide catabolic process"/>
    <property type="evidence" value="ECO:0007669"/>
    <property type="project" value="TreeGrafter"/>
</dbReference>
<proteinExistence type="inferred from homology"/>
<evidence type="ECO:0000256" key="4">
    <source>
        <dbReference type="ARBA" id="ARBA00023002"/>
    </source>
</evidence>
<comment type="function">
    <text evidence="7">Thiol-specific peroxidase that catalyzes the reduction of hydrogen peroxide and organic hydroperoxides to water and alcohols, respectively.</text>
</comment>
<evidence type="ECO:0000256" key="5">
    <source>
        <dbReference type="ARBA" id="ARBA00023284"/>
    </source>
</evidence>
<dbReference type="Proteomes" id="UP000053257">
    <property type="component" value="Unassembled WGS sequence"/>
</dbReference>
<evidence type="ECO:0000256" key="9">
    <source>
        <dbReference type="SAM" id="MobiDB-lite"/>
    </source>
</evidence>
<dbReference type="Pfam" id="PF10417">
    <property type="entry name" value="1-cysPrx_C"/>
    <property type="match status" value="1"/>
</dbReference>
<accession>A0A0C3NLM7</accession>
<dbReference type="PIRSF" id="PIRSF000239">
    <property type="entry name" value="AHPC"/>
    <property type="match status" value="1"/>
</dbReference>
<dbReference type="InterPro" id="IPR000866">
    <property type="entry name" value="AhpC/TSA"/>
</dbReference>
<dbReference type="Gene3D" id="3.40.30.10">
    <property type="entry name" value="Glutaredoxin"/>
    <property type="match status" value="1"/>
</dbReference>
<keyword evidence="3 7" id="KW-0049">Antioxidant</keyword>
<evidence type="ECO:0000256" key="6">
    <source>
        <dbReference type="ARBA" id="ARBA00025719"/>
    </source>
</evidence>
<evidence type="ECO:0000256" key="1">
    <source>
        <dbReference type="ARBA" id="ARBA00009796"/>
    </source>
</evidence>
<evidence type="ECO:0000256" key="8">
    <source>
        <dbReference type="PIRSR" id="PIRSR000239-1"/>
    </source>
</evidence>
<dbReference type="InterPro" id="IPR013766">
    <property type="entry name" value="Thioredoxin_domain"/>
</dbReference>
<dbReference type="Pfam" id="PF00578">
    <property type="entry name" value="AhpC-TSA"/>
    <property type="match status" value="1"/>
</dbReference>
<evidence type="ECO:0000256" key="7">
    <source>
        <dbReference type="PIRNR" id="PIRNR000239"/>
    </source>
</evidence>